<dbReference type="EMBL" id="OOIL02004480">
    <property type="protein sequence ID" value="VFQ91881.1"/>
    <property type="molecule type" value="Genomic_DNA"/>
</dbReference>
<dbReference type="GO" id="GO:0012511">
    <property type="term" value="C:monolayer-surrounded lipid storage body"/>
    <property type="evidence" value="ECO:0007669"/>
    <property type="project" value="InterPro"/>
</dbReference>
<evidence type="ECO:0000256" key="7">
    <source>
        <dbReference type="ARBA" id="ARBA00022989"/>
    </source>
</evidence>
<dbReference type="OrthoDB" id="1929188at2759"/>
<feature type="region of interest" description="Disordered" evidence="9">
    <location>
        <begin position="156"/>
        <end position="175"/>
    </location>
</feature>
<dbReference type="GO" id="GO:0050826">
    <property type="term" value="P:response to freezing"/>
    <property type="evidence" value="ECO:0007669"/>
    <property type="project" value="TreeGrafter"/>
</dbReference>
<dbReference type="Proteomes" id="UP000595140">
    <property type="component" value="Unassembled WGS sequence"/>
</dbReference>
<evidence type="ECO:0000256" key="1">
    <source>
        <dbReference type="ARBA" id="ARBA00002582"/>
    </source>
</evidence>
<feature type="transmembrane region" description="Helical" evidence="10">
    <location>
        <begin position="42"/>
        <end position="63"/>
    </location>
</feature>
<organism evidence="11 12">
    <name type="scientific">Cuscuta campestris</name>
    <dbReference type="NCBI Taxonomy" id="132261"/>
    <lineage>
        <taxon>Eukaryota</taxon>
        <taxon>Viridiplantae</taxon>
        <taxon>Streptophyta</taxon>
        <taxon>Embryophyta</taxon>
        <taxon>Tracheophyta</taxon>
        <taxon>Spermatophyta</taxon>
        <taxon>Magnoliopsida</taxon>
        <taxon>eudicotyledons</taxon>
        <taxon>Gunneridae</taxon>
        <taxon>Pentapetalae</taxon>
        <taxon>asterids</taxon>
        <taxon>lamiids</taxon>
        <taxon>Solanales</taxon>
        <taxon>Convolvulaceae</taxon>
        <taxon>Cuscuteae</taxon>
        <taxon>Cuscuta</taxon>
        <taxon>Cuscuta subgen. Grammica</taxon>
        <taxon>Cuscuta sect. Cleistogrammica</taxon>
    </lineage>
</organism>
<sequence>MATARTHQLQVHPAIGGGYDAAADRMKGGSLLPQYQNREGPTAAQVLTIVTLLPVVGTLLGLAGITLAGTLLGLMVVAPLFLLFSPVIVPAAAAIGLAVTGFLTSGALGLSGLSSLTWLMEYLRHGRSVPEQMEYAKQRVQDAVVQIGQKTKDVGQTIQNSAQETGKDQSAATRT</sequence>
<protein>
    <recommendedName>
        <fullName evidence="13">Oleosin</fullName>
    </recommendedName>
</protein>
<evidence type="ECO:0000256" key="9">
    <source>
        <dbReference type="SAM" id="MobiDB-lite"/>
    </source>
</evidence>
<comment type="function">
    <text evidence="1">May have a structural role to stabilize the lipid body during desiccation of the seed by preventing coalescence of the oil. Probably interacts with both lipid and phospholipid moieties of lipid bodies. May also provide recognition signals for specific lipase anchorage in lipolysis during seedling growth.</text>
</comment>
<dbReference type="AlphaFoldDB" id="A0A484MSU1"/>
<evidence type="ECO:0000313" key="12">
    <source>
        <dbReference type="Proteomes" id="UP000595140"/>
    </source>
</evidence>
<evidence type="ECO:0000313" key="11">
    <source>
        <dbReference type="EMBL" id="VFQ91881.1"/>
    </source>
</evidence>
<feature type="transmembrane region" description="Helical" evidence="10">
    <location>
        <begin position="95"/>
        <end position="119"/>
    </location>
</feature>
<reference evidence="11 12" key="1">
    <citation type="submission" date="2018-04" db="EMBL/GenBank/DDBJ databases">
        <authorList>
            <person name="Vogel A."/>
        </authorList>
    </citation>
    <scope>NUCLEOTIDE SEQUENCE [LARGE SCALE GENOMIC DNA]</scope>
</reference>
<dbReference type="GO" id="GO:0010344">
    <property type="term" value="P:seed oilbody biogenesis"/>
    <property type="evidence" value="ECO:0007669"/>
    <property type="project" value="TreeGrafter"/>
</dbReference>
<dbReference type="GO" id="GO:0016020">
    <property type="term" value="C:membrane"/>
    <property type="evidence" value="ECO:0007669"/>
    <property type="project" value="UniProtKB-SubCell"/>
</dbReference>
<evidence type="ECO:0000256" key="6">
    <source>
        <dbReference type="ARBA" id="ARBA00022692"/>
    </source>
</evidence>
<evidence type="ECO:0008006" key="13">
    <source>
        <dbReference type="Google" id="ProtNLM"/>
    </source>
</evidence>
<name>A0A484MSU1_9ASTE</name>
<keyword evidence="5" id="KW-0551">Lipid droplet</keyword>
<accession>A0A484MSU1</accession>
<evidence type="ECO:0000256" key="8">
    <source>
        <dbReference type="ARBA" id="ARBA00023136"/>
    </source>
</evidence>
<evidence type="ECO:0000256" key="4">
    <source>
        <dbReference type="ARBA" id="ARBA00010858"/>
    </source>
</evidence>
<keyword evidence="8 10" id="KW-0472">Membrane</keyword>
<dbReference type="PANTHER" id="PTHR33203:SF44">
    <property type="entry name" value="OLEOSIN 20.3 KDA"/>
    <property type="match status" value="1"/>
</dbReference>
<dbReference type="InterPro" id="IPR000136">
    <property type="entry name" value="Oleosin"/>
</dbReference>
<keyword evidence="6 10" id="KW-0812">Transmembrane</keyword>
<comment type="similarity">
    <text evidence="4">Belongs to the oleosin family.</text>
</comment>
<keyword evidence="12" id="KW-1185">Reference proteome</keyword>
<keyword evidence="7 10" id="KW-1133">Transmembrane helix</keyword>
<evidence type="ECO:0000256" key="5">
    <source>
        <dbReference type="ARBA" id="ARBA00022677"/>
    </source>
</evidence>
<evidence type="ECO:0000256" key="2">
    <source>
        <dbReference type="ARBA" id="ARBA00004141"/>
    </source>
</evidence>
<evidence type="ECO:0000256" key="10">
    <source>
        <dbReference type="SAM" id="Phobius"/>
    </source>
</evidence>
<proteinExistence type="inferred from homology"/>
<evidence type="ECO:0000256" key="3">
    <source>
        <dbReference type="ARBA" id="ARBA00004502"/>
    </source>
</evidence>
<dbReference type="GO" id="GO:0019915">
    <property type="term" value="P:lipid storage"/>
    <property type="evidence" value="ECO:0007669"/>
    <property type="project" value="TreeGrafter"/>
</dbReference>
<dbReference type="Pfam" id="PF01277">
    <property type="entry name" value="Oleosin"/>
    <property type="match status" value="1"/>
</dbReference>
<comment type="subcellular location">
    <subcellularLocation>
        <location evidence="3">Lipid droplet</location>
    </subcellularLocation>
    <subcellularLocation>
        <location evidence="2">Membrane</location>
        <topology evidence="2">Multi-pass membrane protein</topology>
    </subcellularLocation>
</comment>
<gene>
    <name evidence="11" type="ORF">CCAM_LOCUS33657</name>
</gene>
<dbReference type="PANTHER" id="PTHR33203">
    <property type="entry name" value="OLEOSIN"/>
    <property type="match status" value="1"/>
</dbReference>